<dbReference type="PANTHER" id="PTHR39940">
    <property type="entry name" value="PROTHORACICOTROPIC HORMONE, ISOFORM F"/>
    <property type="match status" value="1"/>
</dbReference>
<dbReference type="InterPro" id="IPR052876">
    <property type="entry name" value="Insect_Hormone_Regulators"/>
</dbReference>
<sequence length="184" mass="21447">MRHLSLALLLLIFAFLRVNKSMETWKDKYYGFLDYGDFSNNYSDDKCADNEVCQSNFDELVKNKRRFQDIDELPLKSNINDKKSGRVATYYHSSRPMSCSCGIDFRILDLGHQYYPRFLHTGVCKTDICGGMYRCLEKYYKVRVLKQRDPRSPEIKTSVAFPDNLKGTWQPEMVNVTVACECSL</sequence>
<name>A0A977XDR7_ZOPAT</name>
<keyword evidence="1" id="KW-0732">Signal</keyword>
<feature type="chain" id="PRO_5036757583" evidence="1">
    <location>
        <begin position="22"/>
        <end position="184"/>
    </location>
</feature>
<evidence type="ECO:0000256" key="1">
    <source>
        <dbReference type="SAM" id="SignalP"/>
    </source>
</evidence>
<accession>A0A977XDR7</accession>
<reference evidence="2" key="1">
    <citation type="journal article" date="2022" name="J. Proteome Res.">
        <title>Neuropeptidomes of Tenebrio molitor L. and Zophobas atratus Fab. (Coleoptera, Polyphaga: Tenebrionidae).</title>
        <authorList>
            <person name="Marciniak P."/>
            <person name="Pacholska-Bogalska J."/>
            <person name="Ragionieri L."/>
        </authorList>
    </citation>
    <scope>NUCLEOTIDE SEQUENCE</scope>
    <source>
        <strain evidence="2">DN69480_c0_g1_i1</strain>
    </source>
</reference>
<dbReference type="GO" id="GO:0005102">
    <property type="term" value="F:signaling receptor binding"/>
    <property type="evidence" value="ECO:0007669"/>
    <property type="project" value="TreeGrafter"/>
</dbReference>
<dbReference type="InterPro" id="IPR029034">
    <property type="entry name" value="Cystine-knot_cytokine"/>
</dbReference>
<dbReference type="Gene3D" id="2.10.90.10">
    <property type="entry name" value="Cystine-knot cytokines"/>
    <property type="match status" value="1"/>
</dbReference>
<dbReference type="SUPFAM" id="SSF57501">
    <property type="entry name" value="Cystine-knot cytokines"/>
    <property type="match status" value="1"/>
</dbReference>
<dbReference type="EMBL" id="ON155990">
    <property type="protein sequence ID" value="UXO98128.1"/>
    <property type="molecule type" value="mRNA"/>
</dbReference>
<protein>
    <submittedName>
        <fullName evidence="2">Prothoracicotropic hormone</fullName>
    </submittedName>
</protein>
<organism evidence="2">
    <name type="scientific">Zophobas atratus</name>
    <name type="common">Giant mealworm beetle</name>
    <name type="synonym">Zophobas rugipes</name>
    <dbReference type="NCBI Taxonomy" id="7074"/>
    <lineage>
        <taxon>Eukaryota</taxon>
        <taxon>Metazoa</taxon>
        <taxon>Ecdysozoa</taxon>
        <taxon>Arthropoda</taxon>
        <taxon>Hexapoda</taxon>
        <taxon>Insecta</taxon>
        <taxon>Pterygota</taxon>
        <taxon>Neoptera</taxon>
        <taxon>Endopterygota</taxon>
        <taxon>Coleoptera</taxon>
        <taxon>Polyphaga</taxon>
        <taxon>Cucujiformia</taxon>
        <taxon>Tenebrionidae</taxon>
        <taxon>Zophobas</taxon>
    </lineage>
</organism>
<dbReference type="PANTHER" id="PTHR39940:SF1">
    <property type="entry name" value="PROTHORACICOTROPIC HORMONE, ISOFORM F"/>
    <property type="match status" value="1"/>
</dbReference>
<evidence type="ECO:0000313" key="2">
    <source>
        <dbReference type="EMBL" id="UXO98128.1"/>
    </source>
</evidence>
<dbReference type="AlphaFoldDB" id="A0A977XDR7"/>
<feature type="signal peptide" evidence="1">
    <location>
        <begin position="1"/>
        <end position="21"/>
    </location>
</feature>
<proteinExistence type="evidence at transcript level"/>